<dbReference type="PANTHER" id="PTHR11654">
    <property type="entry name" value="OLIGOPEPTIDE TRANSPORTER-RELATED"/>
    <property type="match status" value="1"/>
</dbReference>
<feature type="compositionally biased region" description="Basic and acidic residues" evidence="11">
    <location>
        <begin position="1"/>
        <end position="11"/>
    </location>
</feature>
<evidence type="ECO:0000256" key="5">
    <source>
        <dbReference type="ARBA" id="ARBA00022856"/>
    </source>
</evidence>
<dbReference type="InterPro" id="IPR018456">
    <property type="entry name" value="PTR2_symporter_CS"/>
</dbReference>
<keyword evidence="6" id="KW-0653">Protein transport</keyword>
<dbReference type="EMBL" id="JADBJN010000001">
    <property type="protein sequence ID" value="KAG5684406.1"/>
    <property type="molecule type" value="Genomic_DNA"/>
</dbReference>
<evidence type="ECO:0000256" key="3">
    <source>
        <dbReference type="ARBA" id="ARBA00022448"/>
    </source>
</evidence>
<keyword evidence="5" id="KW-0571">Peptide transport</keyword>
<evidence type="ECO:0000313" key="14">
    <source>
        <dbReference type="Proteomes" id="UP001107558"/>
    </source>
</evidence>
<evidence type="ECO:0000256" key="9">
    <source>
        <dbReference type="ARBA" id="ARBA00078114"/>
    </source>
</evidence>
<dbReference type="PROSITE" id="PS01022">
    <property type="entry name" value="PTR2_1"/>
    <property type="match status" value="1"/>
</dbReference>
<dbReference type="InterPro" id="IPR036259">
    <property type="entry name" value="MFS_trans_sf"/>
</dbReference>
<dbReference type="AlphaFoldDB" id="A0A9J6CS09"/>
<dbReference type="Gene3D" id="1.20.1250.20">
    <property type="entry name" value="MFS general substrate transporter like domains"/>
    <property type="match status" value="2"/>
</dbReference>
<feature type="compositionally biased region" description="Basic and acidic residues" evidence="11">
    <location>
        <begin position="691"/>
        <end position="705"/>
    </location>
</feature>
<dbReference type="GO" id="GO:0022857">
    <property type="term" value="F:transmembrane transporter activity"/>
    <property type="evidence" value="ECO:0007669"/>
    <property type="project" value="InterPro"/>
</dbReference>
<feature type="transmembrane region" description="Helical" evidence="12">
    <location>
        <begin position="284"/>
        <end position="302"/>
    </location>
</feature>
<dbReference type="FunFam" id="1.20.1250.20:FF:000379">
    <property type="entry name" value="Uncharacterized protein, isoform A"/>
    <property type="match status" value="1"/>
</dbReference>
<dbReference type="GO" id="GO:0015031">
    <property type="term" value="P:protein transport"/>
    <property type="evidence" value="ECO:0007669"/>
    <property type="project" value="UniProtKB-KW"/>
</dbReference>
<feature type="transmembrane region" description="Helical" evidence="12">
    <location>
        <begin position="99"/>
        <end position="121"/>
    </location>
</feature>
<evidence type="ECO:0000313" key="13">
    <source>
        <dbReference type="EMBL" id="KAG5684406.1"/>
    </source>
</evidence>
<evidence type="ECO:0000256" key="2">
    <source>
        <dbReference type="ARBA" id="ARBA00005982"/>
    </source>
</evidence>
<keyword evidence="14" id="KW-1185">Reference proteome</keyword>
<evidence type="ECO:0000256" key="10">
    <source>
        <dbReference type="RuleBase" id="RU003755"/>
    </source>
</evidence>
<keyword evidence="4 10" id="KW-0812">Transmembrane</keyword>
<sequence length="705" mass="78874">MSTDNTSEKDIMPSNSNVGDVESDQKKVRYPFSVFFIISNEFCERFNYYGMRTILSLYLTRKLLFDDDIATIIYHSFTTLVYFFCVFGAILADSLLGKFHTIVWLSIVYVTGSVVITLGAVEPWNMPAMALTFVGLGLIALGSGGIKPCVAAFGGEQFKMPEQAKQLAIFFSMFYFSINLGSFISTLVTPILRENVKCFDMDDCYPFGFGLPAILMALSIIIFLAGKFLYKILPNQGNMLVKVCKCIGNAISTKRKEKLTSPREHWLDYAEGKYGRKLVLETKILLNILVLYIPLPLFWALFDQQGSRWTFQATRMNGDLGWFTIKPDQMQVINPFLILVFIPLYEVAFYPLLNLLGIRRPLQKITLGGIFAGVAFLCSMGVEIYLEPTYPVLPSSGESQFRIFNGRPCTYQVSTSLGGNAAKFELPPNSYFSDLHVNVPEETLSFTYALTTNTAGCTDVEGTGQLKNGEANSFFLTGANAVTSYTDDIDKSRKGLSSVRILANIEATSNVVLQHSKEGAVYNETASKYDLEEIQTGDYEIKVDGNVVGKYKIIIGGVYAIMIHQKGNQYVTDVLIVTEPNSVSMLWLIPQYVIMTLGEVMYSVTGLQFSYTQAPESMKSVLQGCWQLTVGVGNLIVTIIVGAKFFNSQTYEFLLFALLMFVDMGIFMWLGIRYKPIPLDQLKNVEEDDNETKKADPLDFKPHDN</sequence>
<feature type="transmembrane region" description="Helical" evidence="12">
    <location>
        <begin position="209"/>
        <end position="230"/>
    </location>
</feature>
<feature type="region of interest" description="Disordered" evidence="11">
    <location>
        <begin position="686"/>
        <end position="705"/>
    </location>
</feature>
<dbReference type="Pfam" id="PF00854">
    <property type="entry name" value="PTR2"/>
    <property type="match status" value="2"/>
</dbReference>
<evidence type="ECO:0000256" key="4">
    <source>
        <dbReference type="ARBA" id="ARBA00022692"/>
    </source>
</evidence>
<feature type="region of interest" description="Disordered" evidence="11">
    <location>
        <begin position="1"/>
        <end position="21"/>
    </location>
</feature>
<dbReference type="GO" id="GO:0016020">
    <property type="term" value="C:membrane"/>
    <property type="evidence" value="ECO:0007669"/>
    <property type="project" value="UniProtKB-SubCell"/>
</dbReference>
<comment type="subcellular location">
    <subcellularLocation>
        <location evidence="1 10">Membrane</location>
        <topology evidence="1 10">Multi-pass membrane protein</topology>
    </subcellularLocation>
</comment>
<dbReference type="InterPro" id="IPR000109">
    <property type="entry name" value="POT_fam"/>
</dbReference>
<feature type="transmembrane region" description="Helical" evidence="12">
    <location>
        <begin position="332"/>
        <end position="353"/>
    </location>
</feature>
<organism evidence="13 14">
    <name type="scientific">Polypedilum vanderplanki</name>
    <name type="common">Sleeping chironomid midge</name>
    <dbReference type="NCBI Taxonomy" id="319348"/>
    <lineage>
        <taxon>Eukaryota</taxon>
        <taxon>Metazoa</taxon>
        <taxon>Ecdysozoa</taxon>
        <taxon>Arthropoda</taxon>
        <taxon>Hexapoda</taxon>
        <taxon>Insecta</taxon>
        <taxon>Pterygota</taxon>
        <taxon>Neoptera</taxon>
        <taxon>Endopterygota</taxon>
        <taxon>Diptera</taxon>
        <taxon>Nematocera</taxon>
        <taxon>Chironomoidea</taxon>
        <taxon>Chironomidae</taxon>
        <taxon>Chironominae</taxon>
        <taxon>Polypedilum</taxon>
        <taxon>Polypedilum</taxon>
    </lineage>
</organism>
<dbReference type="FunFam" id="1.20.1250.20:FF:000049">
    <property type="entry name" value="Solute carrier family 15 member 2"/>
    <property type="match status" value="1"/>
</dbReference>
<keyword evidence="7 12" id="KW-1133">Transmembrane helix</keyword>
<evidence type="ECO:0000256" key="7">
    <source>
        <dbReference type="ARBA" id="ARBA00022989"/>
    </source>
</evidence>
<comment type="caution">
    <text evidence="13">The sequence shown here is derived from an EMBL/GenBank/DDBJ whole genome shotgun (WGS) entry which is preliminary data.</text>
</comment>
<reference evidence="13" key="1">
    <citation type="submission" date="2021-03" db="EMBL/GenBank/DDBJ databases">
        <title>Chromosome level genome of the anhydrobiotic midge Polypedilum vanderplanki.</title>
        <authorList>
            <person name="Yoshida Y."/>
            <person name="Kikawada T."/>
            <person name="Gusev O."/>
        </authorList>
    </citation>
    <scope>NUCLEOTIDE SEQUENCE</scope>
    <source>
        <strain evidence="13">NIAS01</strain>
        <tissue evidence="13">Whole body or cell culture</tissue>
    </source>
</reference>
<feature type="transmembrane region" description="Helical" evidence="12">
    <location>
        <begin position="625"/>
        <end position="647"/>
    </location>
</feature>
<feature type="transmembrane region" description="Helical" evidence="12">
    <location>
        <begin position="127"/>
        <end position="146"/>
    </location>
</feature>
<dbReference type="GO" id="GO:0006857">
    <property type="term" value="P:oligopeptide transport"/>
    <property type="evidence" value="ECO:0007669"/>
    <property type="project" value="InterPro"/>
</dbReference>
<evidence type="ECO:0000256" key="11">
    <source>
        <dbReference type="SAM" id="MobiDB-lite"/>
    </source>
</evidence>
<evidence type="ECO:0000256" key="12">
    <source>
        <dbReference type="SAM" id="Phobius"/>
    </source>
</evidence>
<evidence type="ECO:0000256" key="6">
    <source>
        <dbReference type="ARBA" id="ARBA00022927"/>
    </source>
</evidence>
<feature type="transmembrane region" description="Helical" evidence="12">
    <location>
        <begin position="365"/>
        <end position="386"/>
    </location>
</feature>
<dbReference type="SUPFAM" id="SSF103473">
    <property type="entry name" value="MFS general substrate transporter"/>
    <property type="match status" value="2"/>
</dbReference>
<comment type="similarity">
    <text evidence="2 10">Belongs to the major facilitator superfamily. Proton-dependent oligopeptide transporter (POT/PTR) (TC 2.A.17) family.</text>
</comment>
<dbReference type="OrthoDB" id="8904098at2759"/>
<feature type="transmembrane region" description="Helical" evidence="12">
    <location>
        <begin position="653"/>
        <end position="672"/>
    </location>
</feature>
<dbReference type="PROSITE" id="PS01023">
    <property type="entry name" value="PTR2_2"/>
    <property type="match status" value="1"/>
</dbReference>
<dbReference type="CDD" id="cd17347">
    <property type="entry name" value="MFS_SLC15A1_2_like"/>
    <property type="match status" value="1"/>
</dbReference>
<protein>
    <recommendedName>
        <fullName evidence="9">Oligopeptide transporter 1</fullName>
    </recommendedName>
</protein>
<proteinExistence type="inferred from homology"/>
<evidence type="ECO:0000256" key="8">
    <source>
        <dbReference type="ARBA" id="ARBA00023136"/>
    </source>
</evidence>
<name>A0A9J6CS09_POLVA</name>
<evidence type="ECO:0000256" key="1">
    <source>
        <dbReference type="ARBA" id="ARBA00004141"/>
    </source>
</evidence>
<keyword evidence="8 12" id="KW-0472">Membrane</keyword>
<gene>
    <name evidence="13" type="ORF">PVAND_013641</name>
</gene>
<accession>A0A9J6CS09</accession>
<feature type="transmembrane region" description="Helical" evidence="12">
    <location>
        <begin position="167"/>
        <end position="189"/>
    </location>
</feature>
<keyword evidence="3 10" id="KW-0813">Transport</keyword>
<feature type="transmembrane region" description="Helical" evidence="12">
    <location>
        <begin position="72"/>
        <end position="92"/>
    </location>
</feature>
<dbReference type="Proteomes" id="UP001107558">
    <property type="component" value="Chromosome 1"/>
</dbReference>